<dbReference type="SUPFAM" id="SSF140914">
    <property type="entry name" value="PriB N-terminal domain-like"/>
    <property type="match status" value="1"/>
</dbReference>
<protein>
    <recommendedName>
        <fullName evidence="7">DNA primase large subunit PriL</fullName>
    </recommendedName>
</protein>
<dbReference type="HAMAP" id="MF_00701">
    <property type="entry name" value="DNA_primase_lrg_arc"/>
    <property type="match status" value="1"/>
</dbReference>
<feature type="binding site" evidence="7">
    <location>
        <position position="342"/>
    </location>
    <ligand>
        <name>[4Fe-4S] cluster</name>
        <dbReference type="ChEBI" id="CHEBI:49883"/>
    </ligand>
</feature>
<evidence type="ECO:0000256" key="7">
    <source>
        <dbReference type="HAMAP-Rule" id="MF_00701"/>
    </source>
</evidence>
<keyword evidence="5 7" id="KW-0408">Iron</keyword>
<comment type="subunit">
    <text evidence="7">Heterodimer of a small subunit (PriS) and a large subunit (PriL).</text>
</comment>
<evidence type="ECO:0000256" key="6">
    <source>
        <dbReference type="ARBA" id="ARBA00023014"/>
    </source>
</evidence>
<dbReference type="EMBL" id="NBVN01000003">
    <property type="protein sequence ID" value="PUA32758.1"/>
    <property type="molecule type" value="Genomic_DNA"/>
</dbReference>
<dbReference type="Pfam" id="PF04104">
    <property type="entry name" value="DNA_primase_lrg"/>
    <property type="match status" value="1"/>
</dbReference>
<reference evidence="10" key="2">
    <citation type="journal article" date="2018" name="Syst. Appl. Microbiol.">
        <title>A new symbiotic nanoarchaeote (Candidatus Nanoclepta minutus) and its host (Zestosphaera tikiterensis gen. nov., sp. nov.) from a New Zealand hot spring.</title>
        <authorList>
            <person name="St John E."/>
            <person name="Liu Y."/>
            <person name="Podar M."/>
            <person name="Stott M.B."/>
            <person name="Meneghin J."/>
            <person name="Chen Z."/>
            <person name="Lagutin K."/>
            <person name="Mitchell K."/>
            <person name="Reysenbach A.L."/>
        </authorList>
    </citation>
    <scope>NUCLEOTIDE SEQUENCE [LARGE SCALE GENOMIC DNA]</scope>
    <source>
        <strain evidence="10">NZ3</strain>
    </source>
</reference>
<keyword evidence="6 7" id="KW-0411">Iron-sulfur</keyword>
<dbReference type="PANTHER" id="PTHR10537:SF3">
    <property type="entry name" value="DNA PRIMASE LARGE SUBUNIT"/>
    <property type="match status" value="1"/>
</dbReference>
<sequence length="378" mass="43954">MLRKARSKVAEYPFTTDLRSYFERSYGYAVDLESLLKIEKFVKAAVERVEQAIKGGEFTTYEDSEVAFVSFYLGLLLAGASDYWALRKYIDAEVKKFIDKLSFEEEYTIMNVASLLNVKAELLSSDVSCGHKVSLKVDFKSGKEIIACFQFRLTIPHYLHYAEKLLIDPKWSLLNQYVDSGYVYLVKKDFVRLLEEPLKNYLINVYNDLSIDVDVLNEIKPYIQQIRKVVKEVRGFTSDEIPEKREEQFKEVVEEAFPPCIKQLIDALRNNVHLTHHQRFAVATFLLNIGASIDYVLNLMKFAPDYDERIARYQIEHLAGLRGGRKQYRVYSCDKMKVLGLCVANCGTKTPLQYYRRATSKPKESVKRRRKYAHTRKS</sequence>
<evidence type="ECO:0000256" key="8">
    <source>
        <dbReference type="SAM" id="MobiDB-lite"/>
    </source>
</evidence>
<gene>
    <name evidence="7" type="primary">priL</name>
    <name evidence="10" type="ORF">B7O98_04715</name>
</gene>
<dbReference type="InterPro" id="IPR023642">
    <property type="entry name" value="DNA_primase_lsu_PriL"/>
</dbReference>
<evidence type="ECO:0000313" key="10">
    <source>
        <dbReference type="EMBL" id="PUA32758.1"/>
    </source>
</evidence>
<evidence type="ECO:0000259" key="9">
    <source>
        <dbReference type="Pfam" id="PF04104"/>
    </source>
</evidence>
<keyword evidence="4 7" id="KW-0479">Metal-binding</keyword>
<feature type="binding site" evidence="7">
    <location>
        <position position="346"/>
    </location>
    <ligand>
        <name>[4Fe-4S] cluster</name>
        <dbReference type="ChEBI" id="CHEBI:49883"/>
    </ligand>
</feature>
<comment type="function">
    <text evidence="7">Regulatory subunit of DNA primase, an RNA polymerase that catalyzes the synthesis of short RNA molecules used as primers for DNA polymerase during DNA replication. Stabilizes and modulates the activity of the small subunit, increasing the rate of DNA synthesis, and conferring RNA synthesis capability. The DNA polymerase activity may enable DNA primase to also catalyze primer extension after primer synthesis. May also play a role in DNA repair.</text>
</comment>
<comment type="cofactor">
    <cofactor evidence="7">
        <name>[4Fe-4S] cluster</name>
        <dbReference type="ChEBI" id="CHEBI:49883"/>
    </cofactor>
    <text evidence="7">Binds 1 [4Fe-4S] cluster.</text>
</comment>
<organism evidence="10 11">
    <name type="scientific">Zestosphaera tikiterensis</name>
    <dbReference type="NCBI Taxonomy" id="1973259"/>
    <lineage>
        <taxon>Archaea</taxon>
        <taxon>Thermoproteota</taxon>
        <taxon>Thermoprotei</taxon>
        <taxon>Desulfurococcales</taxon>
        <taxon>Desulfurococcaceae</taxon>
        <taxon>Zestosphaera</taxon>
    </lineage>
</organism>
<keyword evidence="1 7" id="KW-0004">4Fe-4S</keyword>
<dbReference type="CDD" id="cd06560">
    <property type="entry name" value="PriL"/>
    <property type="match status" value="1"/>
</dbReference>
<dbReference type="Pfam" id="PF26466">
    <property type="entry name" value="DNA_primase_lrg_N"/>
    <property type="match status" value="1"/>
</dbReference>
<evidence type="ECO:0000256" key="3">
    <source>
        <dbReference type="ARBA" id="ARBA00022705"/>
    </source>
</evidence>
<dbReference type="GO" id="GO:0003899">
    <property type="term" value="F:DNA-directed RNA polymerase activity"/>
    <property type="evidence" value="ECO:0007669"/>
    <property type="project" value="InterPro"/>
</dbReference>
<comment type="similarity">
    <text evidence="7">Belongs to the eukaryotic-type primase large subunit family.</text>
</comment>
<dbReference type="InterPro" id="IPR007238">
    <property type="entry name" value="DNA_primase_lsu_euk/arc"/>
</dbReference>
<dbReference type="GO" id="GO:0051539">
    <property type="term" value="F:4 iron, 4 sulfur cluster binding"/>
    <property type="evidence" value="ECO:0007669"/>
    <property type="project" value="UniProtKB-UniRule"/>
</dbReference>
<keyword evidence="3 7" id="KW-0235">DNA replication</keyword>
<keyword evidence="2 7" id="KW-0639">Primosome</keyword>
<dbReference type="PANTHER" id="PTHR10537">
    <property type="entry name" value="DNA PRIMASE LARGE SUBUNIT"/>
    <property type="match status" value="1"/>
</dbReference>
<dbReference type="Proteomes" id="UP000244093">
    <property type="component" value="Unassembled WGS sequence"/>
</dbReference>
<evidence type="ECO:0000256" key="4">
    <source>
        <dbReference type="ARBA" id="ARBA00022723"/>
    </source>
</evidence>
<comment type="caution">
    <text evidence="10">The sequence shown here is derived from an EMBL/GenBank/DDBJ whole genome shotgun (WGS) entry which is preliminary data.</text>
</comment>
<feature type="domain" description="DNA primase large subunit C-terminal" evidence="9">
    <location>
        <begin position="251"/>
        <end position="356"/>
    </location>
</feature>
<feature type="region of interest" description="Disordered" evidence="8">
    <location>
        <begin position="357"/>
        <end position="378"/>
    </location>
</feature>
<evidence type="ECO:0000313" key="11">
    <source>
        <dbReference type="Proteomes" id="UP000244093"/>
    </source>
</evidence>
<evidence type="ECO:0000256" key="1">
    <source>
        <dbReference type="ARBA" id="ARBA00022485"/>
    </source>
</evidence>
<dbReference type="AlphaFoldDB" id="A0A2R7Y5E8"/>
<accession>A0A2R7Y5E8</accession>
<dbReference type="GO" id="GO:0046872">
    <property type="term" value="F:metal ion binding"/>
    <property type="evidence" value="ECO:0007669"/>
    <property type="project" value="UniProtKB-KW"/>
</dbReference>
<reference evidence="10" key="1">
    <citation type="submission" date="2017-04" db="EMBL/GenBank/DDBJ databases">
        <authorList>
            <person name="Afonso C.L."/>
            <person name="Miller P.J."/>
            <person name="Scott M.A."/>
            <person name="Spackman E."/>
            <person name="Goraichik I."/>
            <person name="Dimitrov K.M."/>
            <person name="Suarez D.L."/>
            <person name="Swayne D.E."/>
        </authorList>
    </citation>
    <scope>NUCLEOTIDE SEQUENCE</scope>
    <source>
        <strain evidence="10">NZ3</strain>
    </source>
</reference>
<name>A0A2R7Y5E8_9CREN</name>
<dbReference type="GO" id="GO:0006269">
    <property type="term" value="P:DNA replication, synthesis of primer"/>
    <property type="evidence" value="ECO:0007669"/>
    <property type="project" value="UniProtKB-UniRule"/>
</dbReference>
<feature type="binding site" evidence="7">
    <location>
        <position position="260"/>
    </location>
    <ligand>
        <name>[4Fe-4S] cluster</name>
        <dbReference type="ChEBI" id="CHEBI:49883"/>
    </ligand>
</feature>
<dbReference type="GO" id="GO:0006270">
    <property type="term" value="P:DNA replication initiation"/>
    <property type="evidence" value="ECO:0007669"/>
    <property type="project" value="TreeGrafter"/>
</dbReference>
<feature type="binding site" evidence="7">
    <location>
        <position position="333"/>
    </location>
    <ligand>
        <name>[4Fe-4S] cluster</name>
        <dbReference type="ChEBI" id="CHEBI:49883"/>
    </ligand>
</feature>
<proteinExistence type="inferred from homology"/>
<dbReference type="InterPro" id="IPR058560">
    <property type="entry name" value="DNA_primase_C"/>
</dbReference>
<evidence type="ECO:0000256" key="2">
    <source>
        <dbReference type="ARBA" id="ARBA00022515"/>
    </source>
</evidence>
<feature type="compositionally biased region" description="Basic residues" evidence="8">
    <location>
        <begin position="366"/>
        <end position="378"/>
    </location>
</feature>
<evidence type="ECO:0000256" key="5">
    <source>
        <dbReference type="ARBA" id="ARBA00023004"/>
    </source>
</evidence>
<dbReference type="GO" id="GO:1990077">
    <property type="term" value="C:primosome complex"/>
    <property type="evidence" value="ECO:0007669"/>
    <property type="project" value="UniProtKB-KW"/>
</dbReference>